<reference evidence="2" key="2">
    <citation type="submission" date="2014-05" db="EMBL/GenBank/DDBJ databases">
        <title>The genome and life-stage specific transcriptomes of Globodera pallida elucidate key aspects of plant parasitism by a cyst nematode.</title>
        <authorList>
            <person name="Cotton J.A."/>
            <person name="Lilley C.J."/>
            <person name="Jones L.M."/>
            <person name="Kikuchi T."/>
            <person name="Reid A.J."/>
            <person name="Thorpe P."/>
            <person name="Tsai I.J."/>
            <person name="Beasley H."/>
            <person name="Blok V."/>
            <person name="Cock P.J.A."/>
            <person name="Van den Akker S.E."/>
            <person name="Holroyd N."/>
            <person name="Hunt M."/>
            <person name="Mantelin S."/>
            <person name="Naghra H."/>
            <person name="Pain A."/>
            <person name="Palomares-Rius J.E."/>
            <person name="Zarowiecki M."/>
            <person name="Berriman M."/>
            <person name="Jones J.T."/>
            <person name="Urwin P.E."/>
        </authorList>
    </citation>
    <scope>NUCLEOTIDE SEQUENCE [LARGE SCALE GENOMIC DNA]</scope>
    <source>
        <strain evidence="2">Lindley</strain>
    </source>
</reference>
<accession>A0A183C8U4</accession>
<evidence type="ECO:0000313" key="3">
    <source>
        <dbReference type="WBParaSite" id="GPLIN_000929000"/>
    </source>
</evidence>
<organism evidence="2 3">
    <name type="scientific">Globodera pallida</name>
    <name type="common">Potato cyst nematode worm</name>
    <name type="synonym">Heterodera pallida</name>
    <dbReference type="NCBI Taxonomy" id="36090"/>
    <lineage>
        <taxon>Eukaryota</taxon>
        <taxon>Metazoa</taxon>
        <taxon>Ecdysozoa</taxon>
        <taxon>Nematoda</taxon>
        <taxon>Chromadorea</taxon>
        <taxon>Rhabditida</taxon>
        <taxon>Tylenchina</taxon>
        <taxon>Tylenchomorpha</taxon>
        <taxon>Tylenchoidea</taxon>
        <taxon>Heteroderidae</taxon>
        <taxon>Heteroderinae</taxon>
        <taxon>Globodera</taxon>
    </lineage>
</organism>
<reference evidence="3" key="3">
    <citation type="submission" date="2016-06" db="UniProtKB">
        <authorList>
            <consortium name="WormBaseParasite"/>
        </authorList>
    </citation>
    <scope>IDENTIFICATION</scope>
</reference>
<dbReference type="Proteomes" id="UP000050741">
    <property type="component" value="Unassembled WGS sequence"/>
</dbReference>
<evidence type="ECO:0000256" key="1">
    <source>
        <dbReference type="SAM" id="Phobius"/>
    </source>
</evidence>
<proteinExistence type="predicted"/>
<keyword evidence="1" id="KW-0812">Transmembrane</keyword>
<keyword evidence="1" id="KW-1133">Transmembrane helix</keyword>
<sequence>MEKMPPMVLNTSKNCAKNDQYCKCFVWEEDDSSAVLSGDDASSNSCCKEHYFYKCHNTGLDNGKIDRKFRSGTTECNQTQTKVWSPDSSGKRFVENNALSYKCIYNDRLFRVARMPSAQIDAPSTFPPNNPSASTKSKAIGMPSATYAIVVALVLVRFVFLPLMISGQ</sequence>
<keyword evidence="1" id="KW-0472">Membrane</keyword>
<name>A0A183C8U4_GLOPA</name>
<dbReference type="AlphaFoldDB" id="A0A183C8U4"/>
<evidence type="ECO:0000313" key="2">
    <source>
        <dbReference type="Proteomes" id="UP000050741"/>
    </source>
</evidence>
<protein>
    <submittedName>
        <fullName evidence="3">Ricin B-type lectin domain-containing protein</fullName>
    </submittedName>
</protein>
<keyword evidence="2" id="KW-1185">Reference proteome</keyword>
<feature type="transmembrane region" description="Helical" evidence="1">
    <location>
        <begin position="145"/>
        <end position="165"/>
    </location>
</feature>
<reference evidence="2" key="1">
    <citation type="submission" date="2013-12" db="EMBL/GenBank/DDBJ databases">
        <authorList>
            <person name="Aslett M."/>
        </authorList>
    </citation>
    <scope>NUCLEOTIDE SEQUENCE [LARGE SCALE GENOMIC DNA]</scope>
    <source>
        <strain evidence="2">Lindley</strain>
    </source>
</reference>
<dbReference type="WBParaSite" id="GPLIN_000929000">
    <property type="protein sequence ID" value="GPLIN_000929000"/>
    <property type="gene ID" value="GPLIN_000929000"/>
</dbReference>